<dbReference type="InterPro" id="IPR005135">
    <property type="entry name" value="Endo/exonuclease/phosphatase"/>
</dbReference>
<dbReference type="InterPro" id="IPR050410">
    <property type="entry name" value="CCR4/nocturin_mRNA_transcr"/>
</dbReference>
<dbReference type="SUPFAM" id="SSF56219">
    <property type="entry name" value="DNase I-like"/>
    <property type="match status" value="1"/>
</dbReference>
<keyword evidence="5" id="KW-1185">Reference proteome</keyword>
<name>A0A2N1J9S2_9BASI</name>
<proteinExistence type="inferred from homology"/>
<organism evidence="4 5">
    <name type="scientific">Malassezia vespertilionis</name>
    <dbReference type="NCBI Taxonomy" id="2020962"/>
    <lineage>
        <taxon>Eukaryota</taxon>
        <taxon>Fungi</taxon>
        <taxon>Dikarya</taxon>
        <taxon>Basidiomycota</taxon>
        <taxon>Ustilaginomycotina</taxon>
        <taxon>Malasseziomycetes</taxon>
        <taxon>Malasseziales</taxon>
        <taxon>Malasseziaceae</taxon>
        <taxon>Malassezia</taxon>
    </lineage>
</organism>
<dbReference type="Gene3D" id="3.60.10.10">
    <property type="entry name" value="Endonuclease/exonuclease/phosphatase"/>
    <property type="match status" value="1"/>
</dbReference>
<evidence type="ECO:0000256" key="2">
    <source>
        <dbReference type="ARBA" id="ARBA00022801"/>
    </source>
</evidence>
<comment type="similarity">
    <text evidence="1">Belongs to the CCR4/nocturin family.</text>
</comment>
<feature type="domain" description="Endonuclease/exonuclease/phosphatase" evidence="3">
    <location>
        <begin position="64"/>
        <end position="323"/>
    </location>
</feature>
<sequence length="465" mass="52547">MDANPEIAEKRRARAAKKLQQKQAHAQANEECTQADANIASLIAPRTWISVRNSEQHGRRVRVVTWNILAQCLVRHELFPGSDNLRIKSRFPGIGAELRSYDWDIGCFQEVDNMQHHGEVLRKTGYAYQYERGYANKAHGLLIAWRKEPKEKHAHFGEPLFSRTLHLDDANPLAAFPDKVPPHDPTFLSRITRNILLLVALPFADGHGGVLVATSHLFWHPRFGYERVRQAGIIAQEIASFRKEHAMCAPWPAIFCGDMNDQPHSCMYSMLTGKTEYTEAMDAELASSRIVHTSVDEMRGLRTANYAATMTENGDMDRVLGRHRLPKEGELLTTAQLQRLYAFPTLNHPAYMRSAYSTAYAHLDTDIPLEFFKDRGTVSERYDLESMPEPSDPRQLASTEPKWTLYSPLFRLTLDYIMLVPSMDGTYPRITALLPIHPSSLLAPGLPRQTVGASDHVLLGAELVL</sequence>
<dbReference type="EMBL" id="KZ454992">
    <property type="protein sequence ID" value="PKI83310.1"/>
    <property type="molecule type" value="Genomic_DNA"/>
</dbReference>
<dbReference type="AlphaFoldDB" id="A0A2N1J9S2"/>
<gene>
    <name evidence="4" type="ORF">MVES_002806</name>
</gene>
<accession>A0A2N1J9S2</accession>
<dbReference type="Proteomes" id="UP000232875">
    <property type="component" value="Unassembled WGS sequence"/>
</dbReference>
<dbReference type="PANTHER" id="PTHR12121:SF45">
    <property type="entry name" value="NOCTURNIN"/>
    <property type="match status" value="1"/>
</dbReference>
<dbReference type="PANTHER" id="PTHR12121">
    <property type="entry name" value="CARBON CATABOLITE REPRESSOR PROTEIN 4"/>
    <property type="match status" value="1"/>
</dbReference>
<dbReference type="InterPro" id="IPR036691">
    <property type="entry name" value="Endo/exonu/phosph_ase_sf"/>
</dbReference>
<dbReference type="GO" id="GO:0006139">
    <property type="term" value="P:nucleobase-containing compound metabolic process"/>
    <property type="evidence" value="ECO:0007669"/>
    <property type="project" value="UniProtKB-ARBA"/>
</dbReference>
<reference evidence="4 5" key="1">
    <citation type="submission" date="2017-10" db="EMBL/GenBank/DDBJ databases">
        <title>A novel species of cold-tolerant Malassezia isolated from bats.</title>
        <authorList>
            <person name="Lorch J.M."/>
            <person name="Palmer J.M."/>
            <person name="Vanderwolf K.J."/>
            <person name="Schmidt K.Z."/>
            <person name="Verant M.L."/>
            <person name="Weller T.J."/>
            <person name="Blehert D.S."/>
        </authorList>
    </citation>
    <scope>NUCLEOTIDE SEQUENCE [LARGE SCALE GENOMIC DNA]</scope>
    <source>
        <strain evidence="4 5">NWHC:44797-103</strain>
    </source>
</reference>
<dbReference type="Pfam" id="PF03372">
    <property type="entry name" value="Exo_endo_phos"/>
    <property type="match status" value="1"/>
</dbReference>
<evidence type="ECO:0000313" key="5">
    <source>
        <dbReference type="Proteomes" id="UP000232875"/>
    </source>
</evidence>
<protein>
    <recommendedName>
        <fullName evidence="3">Endonuclease/exonuclease/phosphatase domain-containing protein</fullName>
    </recommendedName>
</protein>
<dbReference type="OrthoDB" id="428734at2759"/>
<evidence type="ECO:0000259" key="3">
    <source>
        <dbReference type="Pfam" id="PF03372"/>
    </source>
</evidence>
<dbReference type="GO" id="GO:0000175">
    <property type="term" value="F:3'-5'-RNA exonuclease activity"/>
    <property type="evidence" value="ECO:0007669"/>
    <property type="project" value="TreeGrafter"/>
</dbReference>
<evidence type="ECO:0000256" key="1">
    <source>
        <dbReference type="ARBA" id="ARBA00010774"/>
    </source>
</evidence>
<keyword evidence="2" id="KW-0378">Hydrolase</keyword>
<evidence type="ECO:0000313" key="4">
    <source>
        <dbReference type="EMBL" id="PKI83310.1"/>
    </source>
</evidence>